<evidence type="ECO:0000313" key="1">
    <source>
        <dbReference type="EMBL" id="QJA43479.1"/>
    </source>
</evidence>
<sequence length="67" mass="6997">MIAPGVAAIIAVAGGLAAVGTAFAIEAANRVGPQLRAADLLPAPPPRLPLPRFLYEKPELLDELKKR</sequence>
<evidence type="ECO:0000313" key="2">
    <source>
        <dbReference type="EMBL" id="QJB03855.1"/>
    </source>
</evidence>
<dbReference type="AlphaFoldDB" id="A0A6H1Z7N8"/>
<proteinExistence type="predicted"/>
<reference evidence="1" key="1">
    <citation type="submission" date="2020-03" db="EMBL/GenBank/DDBJ databases">
        <title>The deep terrestrial virosphere.</title>
        <authorList>
            <person name="Holmfeldt K."/>
            <person name="Nilsson E."/>
            <person name="Simone D."/>
            <person name="Lopez-Fernandez M."/>
            <person name="Wu X."/>
            <person name="de Brujin I."/>
            <person name="Lundin D."/>
            <person name="Andersson A."/>
            <person name="Bertilsson S."/>
            <person name="Dopson M."/>
        </authorList>
    </citation>
    <scope>NUCLEOTIDE SEQUENCE</scope>
    <source>
        <strain evidence="1">MM171A00097</strain>
        <strain evidence="2">MM171B00542</strain>
    </source>
</reference>
<dbReference type="EMBL" id="MT143710">
    <property type="protein sequence ID" value="QJA43479.1"/>
    <property type="molecule type" value="Genomic_DNA"/>
</dbReference>
<dbReference type="EMBL" id="MT143863">
    <property type="protein sequence ID" value="QJB03855.1"/>
    <property type="molecule type" value="Genomic_DNA"/>
</dbReference>
<name>A0A6H1Z7N8_9ZZZZ</name>
<protein>
    <submittedName>
        <fullName evidence="1">Uncharacterized protein</fullName>
    </submittedName>
</protein>
<organism evidence="1">
    <name type="scientific">viral metagenome</name>
    <dbReference type="NCBI Taxonomy" id="1070528"/>
    <lineage>
        <taxon>unclassified sequences</taxon>
        <taxon>metagenomes</taxon>
        <taxon>organismal metagenomes</taxon>
    </lineage>
</organism>
<gene>
    <name evidence="1" type="ORF">MM171A00097_0126</name>
    <name evidence="2" type="ORF">MM171B00542_0026</name>
</gene>
<accession>A0A6H1Z7N8</accession>